<dbReference type="EMBL" id="WNBW01000003">
    <property type="protein sequence ID" value="MTU04021.1"/>
    <property type="molecule type" value="Genomic_DNA"/>
</dbReference>
<dbReference type="Proteomes" id="UP000443070">
    <property type="component" value="Unassembled WGS sequence"/>
</dbReference>
<dbReference type="EMBL" id="WNBM01000003">
    <property type="protein sequence ID" value="MTT75959.1"/>
    <property type="molecule type" value="Genomic_DNA"/>
</dbReference>
<evidence type="ECO:0000256" key="1">
    <source>
        <dbReference type="ARBA" id="ARBA00022475"/>
    </source>
</evidence>
<dbReference type="HOGENOM" id="CLU_2106685_0_0_9"/>
<dbReference type="PANTHER" id="PTHR41335">
    <property type="entry name" value="MEMBRANE PROTEIN-RELATED"/>
    <property type="match status" value="1"/>
</dbReference>
<keyword evidence="5" id="KW-0175">Coiled coil</keyword>
<comment type="caution">
    <text evidence="8">The sequence shown here is derived from an EMBL/GenBank/DDBJ whole genome shotgun (WGS) entry which is preliminary data.</text>
</comment>
<dbReference type="EMBL" id="CBDS010000015">
    <property type="protein sequence ID" value="CDB45124.1"/>
    <property type="molecule type" value="Genomic_DNA"/>
</dbReference>
<dbReference type="AlphaFoldDB" id="R6IEY1"/>
<evidence type="ECO:0000256" key="6">
    <source>
        <dbReference type="SAM" id="Phobius"/>
    </source>
</evidence>
<dbReference type="Proteomes" id="UP000484547">
    <property type="component" value="Unassembled WGS sequence"/>
</dbReference>
<evidence type="ECO:0000256" key="5">
    <source>
        <dbReference type="SAM" id="Coils"/>
    </source>
</evidence>
<dbReference type="InterPro" id="IPR010445">
    <property type="entry name" value="LapA_dom"/>
</dbReference>
<reference evidence="8" key="1">
    <citation type="submission" date="2012-11" db="EMBL/GenBank/DDBJ databases">
        <title>Dependencies among metagenomic species, viruses, plasmids and units of genetic variation.</title>
        <authorList>
            <person name="Nielsen H.B."/>
            <person name="Almeida M."/>
            <person name="Juncker A.S."/>
            <person name="Rasmussen S."/>
            <person name="Li J."/>
            <person name="Sunagawa S."/>
            <person name="Plichta D."/>
            <person name="Gautier L."/>
            <person name="Le Chatelier E."/>
            <person name="Peletier E."/>
            <person name="Bonde I."/>
            <person name="Nielsen T."/>
            <person name="Manichanh C."/>
            <person name="Arumugam M."/>
            <person name="Batto J."/>
            <person name="Santos M.B.Q.D."/>
            <person name="Blom N."/>
            <person name="Borruel N."/>
            <person name="Burgdorf K.S."/>
            <person name="Boumezbeur F."/>
            <person name="Casellas F."/>
            <person name="Dore J."/>
            <person name="Guarner F."/>
            <person name="Hansen T."/>
            <person name="Hildebrand F."/>
            <person name="Kaas R.S."/>
            <person name="Kennedy S."/>
            <person name="Kristiansen K."/>
            <person name="Kultima J.R."/>
            <person name="Leonard P."/>
            <person name="Levenez F."/>
            <person name="Lund O."/>
            <person name="Moumen B."/>
            <person name="Le Paslier D."/>
            <person name="Pons N."/>
            <person name="Pedersen O."/>
            <person name="Prifti E."/>
            <person name="Qin J."/>
            <person name="Raes J."/>
            <person name="Tap J."/>
            <person name="Tims S."/>
            <person name="Ussery D.W."/>
            <person name="Yamada T."/>
            <person name="MetaHit consortium"/>
            <person name="Renault P."/>
            <person name="Sicheritz-Ponten T."/>
            <person name="Bork P."/>
            <person name="Wang J."/>
            <person name="Brunak S."/>
            <person name="Ehrlich S.D."/>
        </authorList>
    </citation>
    <scope>NUCLEOTIDE SEQUENCE [LARGE SCALE GENOMIC DNA]</scope>
</reference>
<keyword evidence="1" id="KW-1003">Cell membrane</keyword>
<dbReference type="OrthoDB" id="9979729at2"/>
<organism evidence="8">
    <name type="scientific">Phascolarctobacterium faecium</name>
    <dbReference type="NCBI Taxonomy" id="33025"/>
    <lineage>
        <taxon>Bacteria</taxon>
        <taxon>Bacillati</taxon>
        <taxon>Bacillota</taxon>
        <taxon>Negativicutes</taxon>
        <taxon>Acidaminococcales</taxon>
        <taxon>Acidaminococcaceae</taxon>
        <taxon>Phascolarctobacterium</taxon>
    </lineage>
</organism>
<dbReference type="PANTHER" id="PTHR41335:SF1">
    <property type="entry name" value="MEMBRANE PROTEIN"/>
    <property type="match status" value="1"/>
</dbReference>
<accession>R6IEY1</accession>
<gene>
    <name evidence="8" type="ORF">BN533_00262</name>
    <name evidence="9" type="ORF">GMD11_06765</name>
    <name evidence="10" type="ORF">GMD18_06410</name>
</gene>
<evidence type="ECO:0000313" key="10">
    <source>
        <dbReference type="EMBL" id="MTU04021.1"/>
    </source>
</evidence>
<feature type="coiled-coil region" evidence="5">
    <location>
        <begin position="68"/>
        <end position="95"/>
    </location>
</feature>
<feature type="domain" description="Lipopolysaccharide assembly protein A" evidence="7">
    <location>
        <begin position="20"/>
        <end position="82"/>
    </location>
</feature>
<evidence type="ECO:0000313" key="9">
    <source>
        <dbReference type="EMBL" id="MTT75959.1"/>
    </source>
</evidence>
<reference evidence="11 12" key="2">
    <citation type="journal article" date="2019" name="Nat. Med.">
        <title>A library of human gut bacterial isolates paired with longitudinal multiomics data enables mechanistic microbiome research.</title>
        <authorList>
            <person name="Poyet M."/>
            <person name="Groussin M."/>
            <person name="Gibbons S.M."/>
            <person name="Avila-Pacheco J."/>
            <person name="Jiang X."/>
            <person name="Kearney S.M."/>
            <person name="Perrotta A.R."/>
            <person name="Berdy B."/>
            <person name="Zhao S."/>
            <person name="Lieberman T.D."/>
            <person name="Swanson P.K."/>
            <person name="Smith M."/>
            <person name="Roesemann S."/>
            <person name="Alexander J.E."/>
            <person name="Rich S.A."/>
            <person name="Livny J."/>
            <person name="Vlamakis H."/>
            <person name="Clish C."/>
            <person name="Bullock K."/>
            <person name="Deik A."/>
            <person name="Scott J."/>
            <person name="Pierce K.A."/>
            <person name="Xavier R.J."/>
            <person name="Alm E.J."/>
        </authorList>
    </citation>
    <scope>NUCLEOTIDE SEQUENCE [LARGE SCALE GENOMIC DNA]</scope>
    <source>
        <strain evidence="9 12">BIOML-A13</strain>
        <strain evidence="10 11">BIOML-A3</strain>
    </source>
</reference>
<evidence type="ECO:0000256" key="3">
    <source>
        <dbReference type="ARBA" id="ARBA00022989"/>
    </source>
</evidence>
<feature type="transmembrane region" description="Helical" evidence="6">
    <location>
        <begin position="38"/>
        <end position="60"/>
    </location>
</feature>
<dbReference type="STRING" id="1262914.BN533_00262"/>
<keyword evidence="4 6" id="KW-0472">Membrane</keyword>
<dbReference type="GO" id="GO:0005886">
    <property type="term" value="C:plasma membrane"/>
    <property type="evidence" value="ECO:0007669"/>
    <property type="project" value="InterPro"/>
</dbReference>
<accession>A0A6I3RWJ5</accession>
<evidence type="ECO:0000259" key="7">
    <source>
        <dbReference type="Pfam" id="PF06305"/>
    </source>
</evidence>
<sequence>MPYLFFTLFISVIVAVFAVQNAVSVSLNFAVWTMQTNLVIVILGSALLGALATLFFTLMMKAKHYLQDKKTREEMAALQKDNAKLREEVAMLMHTQKLHKEAAAKAEPAVTAADE</sequence>
<evidence type="ECO:0000256" key="2">
    <source>
        <dbReference type="ARBA" id="ARBA00022692"/>
    </source>
</evidence>
<keyword evidence="2 6" id="KW-0812">Transmembrane</keyword>
<name>R6IEY1_9FIRM</name>
<evidence type="ECO:0000256" key="4">
    <source>
        <dbReference type="ARBA" id="ARBA00023136"/>
    </source>
</evidence>
<evidence type="ECO:0000313" key="8">
    <source>
        <dbReference type="EMBL" id="CDB45124.1"/>
    </source>
</evidence>
<dbReference type="Pfam" id="PF06305">
    <property type="entry name" value="LapA_dom"/>
    <property type="match status" value="1"/>
</dbReference>
<protein>
    <submittedName>
        <fullName evidence="9">DUF1049 domain-containing protein</fullName>
    </submittedName>
</protein>
<proteinExistence type="predicted"/>
<dbReference type="eggNOG" id="COG5416">
    <property type="taxonomic scope" value="Bacteria"/>
</dbReference>
<evidence type="ECO:0000313" key="12">
    <source>
        <dbReference type="Proteomes" id="UP000484547"/>
    </source>
</evidence>
<keyword evidence="3 6" id="KW-1133">Transmembrane helix</keyword>
<keyword evidence="11" id="KW-1185">Reference proteome</keyword>
<dbReference type="RefSeq" id="WP_021717165.1">
    <property type="nucleotide sequence ID" value="NZ_AP025560.1"/>
</dbReference>
<evidence type="ECO:0000313" key="11">
    <source>
        <dbReference type="Proteomes" id="UP000443070"/>
    </source>
</evidence>